<dbReference type="PANTHER" id="PTHR36108:SF13">
    <property type="entry name" value="COLOSSIN-B-RELATED"/>
    <property type="match status" value="1"/>
</dbReference>
<evidence type="ECO:0000313" key="11">
    <source>
        <dbReference type="EMBL" id="EIM57691.1"/>
    </source>
</evidence>
<feature type="region of interest" description="Disordered" evidence="7">
    <location>
        <begin position="3642"/>
        <end position="3691"/>
    </location>
</feature>
<protein>
    <submittedName>
        <fullName evidence="11">Putative collagen-binding protein</fullName>
    </submittedName>
</protein>
<feature type="region of interest" description="Disordered" evidence="7">
    <location>
        <begin position="3763"/>
        <end position="3783"/>
    </location>
</feature>
<feature type="domain" description="SpaA-like prealbumin fold" evidence="9">
    <location>
        <begin position="2379"/>
        <end position="2466"/>
    </location>
</feature>
<dbReference type="InterPro" id="IPR011252">
    <property type="entry name" value="Fibrogen-bd_dom1"/>
</dbReference>
<keyword evidence="3" id="KW-0134">Cell wall</keyword>
<feature type="domain" description="SpaA-like prealbumin fold" evidence="9">
    <location>
        <begin position="1937"/>
        <end position="2051"/>
    </location>
</feature>
<dbReference type="InterPro" id="IPR013783">
    <property type="entry name" value="Ig-like_fold"/>
</dbReference>
<evidence type="ECO:0000259" key="10">
    <source>
        <dbReference type="Pfam" id="PF17961"/>
    </source>
</evidence>
<feature type="domain" description="SpaA-like prealbumin fold" evidence="9">
    <location>
        <begin position="2506"/>
        <end position="2608"/>
    </location>
</feature>
<dbReference type="Proteomes" id="UP000005753">
    <property type="component" value="Chromosome"/>
</dbReference>
<dbReference type="PANTHER" id="PTHR36108">
    <property type="entry name" value="COLOSSIN-B-RELATED"/>
    <property type="match status" value="1"/>
</dbReference>
<evidence type="ECO:0000256" key="3">
    <source>
        <dbReference type="ARBA" id="ARBA00022512"/>
    </source>
</evidence>
<feature type="compositionally biased region" description="Basic and acidic residues" evidence="7">
    <location>
        <begin position="89"/>
        <end position="112"/>
    </location>
</feature>
<comment type="subcellular location">
    <subcellularLocation>
        <location evidence="1">Secreted</location>
        <location evidence="1">Cell wall</location>
        <topology evidence="1">Peptidoglycan-anchor</topology>
    </subcellularLocation>
</comment>
<feature type="domain" description="SpaA-like prealbumin fold" evidence="9">
    <location>
        <begin position="3279"/>
        <end position="3374"/>
    </location>
</feature>
<name>I5AV68_EUBC6</name>
<evidence type="ECO:0000256" key="1">
    <source>
        <dbReference type="ARBA" id="ARBA00004168"/>
    </source>
</evidence>
<dbReference type="EMBL" id="CM001487">
    <property type="protein sequence ID" value="EIM57691.1"/>
    <property type="molecule type" value="Genomic_DNA"/>
</dbReference>
<feature type="region of interest" description="Disordered" evidence="7">
    <location>
        <begin position="2682"/>
        <end position="2731"/>
    </location>
</feature>
<evidence type="ECO:0000259" key="9">
    <source>
        <dbReference type="Pfam" id="PF17802"/>
    </source>
</evidence>
<keyword evidence="12" id="KW-1185">Reference proteome</keyword>
<dbReference type="OrthoDB" id="9804660at2"/>
<dbReference type="GO" id="GO:0007155">
    <property type="term" value="P:cell adhesion"/>
    <property type="evidence" value="ECO:0007669"/>
    <property type="project" value="InterPro"/>
</dbReference>
<dbReference type="Pfam" id="PF17802">
    <property type="entry name" value="SpaA"/>
    <property type="match status" value="8"/>
</dbReference>
<evidence type="ECO:0000256" key="4">
    <source>
        <dbReference type="ARBA" id="ARBA00022525"/>
    </source>
</evidence>
<comment type="similarity">
    <text evidence="2">Belongs to the serine-aspartate repeat-containing protein (SDr) family.</text>
</comment>
<feature type="transmembrane region" description="Helical" evidence="8">
    <location>
        <begin position="4009"/>
        <end position="4029"/>
    </location>
</feature>
<evidence type="ECO:0000256" key="6">
    <source>
        <dbReference type="ARBA" id="ARBA00023088"/>
    </source>
</evidence>
<dbReference type="SUPFAM" id="SSF49401">
    <property type="entry name" value="Bacterial adhesins"/>
    <property type="match status" value="3"/>
</dbReference>
<keyword evidence="11" id="KW-0176">Collagen</keyword>
<sequence length="4032" mass="436800">MAGTSGTGRKEKREQRAAEKRIRARRTHTYKSVLVLLLTFIFLLETVFSTGGGRLLLADVIPEKAEQVTAGSVTAPALEESEGTVASSVEREETPELDPPEKIPQAEEEKQKPATAASSSAEKAEEERGDISADSAGAESDGTKKPVFGSTPVPSGKAEKKEKEKEDSKTEYVYNDGRISVTAVLQNPKAVPDDAVLRVQPITNRTAGYSYDAYMDALNGTAGIQGKRPYTADNTWLYDIGFFVTPKDEDGNITGDEYEFEPENGSVSIHMQIVDADLAKCVEREETAPTLTHLILSEQAKSGADTTEQVTGASASEVICEELAGSVDVTGYQADVAFSLDSFSAIAITVPEGGGSHSAGTGVIENNVDAEFYAVKGYNVDKPEKGEDFQTEVKDGVVTYSLLSGMSINELDKVGIGLQISIVDPENRTLMGGDYFDLKLPEFLIVDEATVGTQSNPTVIKTDDNKNEILTYCKLPGENTVRITFTDAVNKSNYLYNISARLDYVFQVNQELIRSLDNERLYDIEMADGQKIQIKVLPRSKEILGVSKEGKIDKADGRTVTWTIVAGSDGSSRGVSLAGVTLSDFFNQNDQVIKSVSLGEQVIYTEESGTADAAFSFGTPQTDGTVQMDYVFPEDTELTAPVTFTVVSEASDSLIEKANRNANVDTKMSNRVQIRGESVDETKDKNGDQADVTIPVVRLTKSGEQIGGDRIRWTINLNRSQSNVYRCVVKDTMTGGLVLDPATVRYSKGRIFTGGEAETPVGTTPDDNGISYEAGEDAGDGTLRDPADGSVGDTLHIRFDKTFSDAYTITFETSIDHDKVDNSTGSSGGTVDLANTSQYKNSATVLVYFPDGSGNGPSVEYGVPDIGTEMYTLYLTKKLSEQNPPDPKTGLVTWELISGTRLQTGKTAELTDTLPEGHTFMKDDFRIVYRDPENAGTEKELSEGTDYEFTSIPEDSEGSISGITKNGNSLVVLLKNQKAAGDLSHVVFTVVSRDDKYLGGNVRSRGINRAVLVLHEDSGKDFTSNEAVAENSWVNDLLSKKGEVVYTSQNEPLFHYTVELNKNANRLTEVSFTDDFTEDNPEGNALYYTSGGTKYPLLQEEYTILGADAEQYKPVLRNSLGSVVAADQAEVKVSNEAGNKKISVNWKADLEEACVLDFYVKINTDLVDFYEKEGFLGSDSSQPEALPVTFGADNTCALHFKPRSGKDTEVTASSKSEAAAVASVLGKKGLYSKEGRTNNWTIDVNPAGMSLSTGSGNPVLRDTVPASQNLQKKTILLYRVDQSSRQNGLTKLFDGSRDAFGTENENQIKVTVKKERSGITNLQVDFPSNAGTNAYRLTYSTVVTKATASDATSNTAGLTWGTAPHTAYVTAKAEAVSSGSATANQFSMMTMTKVDALSVDGTPIPIQFAEYELYTKDEDGAVDEVVDSAWTDKNGQITFVCDTGKKYYIREVAAPEVTDDLGYALDSQEYGPYEPSPGPQDIGPRNAAGTAMRKYFTDERDTSIFKTGSVEVTKIFDKSDPQADYTGVGSAAGYQAAFQLLVYPGGKSGKSKVVDRLLGTDEEGVYVYDQKSADSENNAQASLSVVTTGASKANGSGLQESKLVIRNLPWGQYALQETDSQQPGYVKNSKLYYFVVSKATAGEAEVVFEDSESGDNRVTIHNTPTKLTIRKQGAAGNTLTGGADGELAEAEFLLTATDSKNFALSSNVHYPLTDDELSFSLSGSEFGSDGSLTLSGILVSGETYTLKEIKPPAGYTAAAPVTGIKGGDNIEAVMKDARTSFTFKKTDQNGEKVSGATMTLQGRFADAADGSKIISTATAPEVVFSGTGAQQTAVWTTTASKADVTFTGKLIAGEAYTLRESLDNGTGQYTEPKAELRFTVSEDGKKIMLTGDDGTVRNTTAATADQEAADDTLGIGAFVTGGTTVTLRNHRYLAFFSFEKVDNTVKRNGIAGAVFKLESLKSDPQDPSNKVVDQVLENLTTGADGRFDSSSSGLSNVFYGSIPANKKLSKGLPVGTYILTETKAPEGYYTNPELTWEFEITADDDGKTVVKEATPGDVGAGVLVNYIRPVTLKLTKRDVNDSAKVLKDAEYTLYTDRECKTKLDTTNASLLQEKADGTAADPYDNPQVTDENGEIRFDSLPWGTYYLKETKAPKSYRLDGNSYRVVVGKDGVSFGNNSEVSDSRLTRLAENQTENEGGRIRVYEADLNDAITQLYVVKTDQFGKNADGVILTIYEADGTTKIDEFEFKGNQDVKDAPKWNLTGKLSAGGTYIIRETYRDADAEKQYQKPHETGDETALIDAYTVHVSENGSAWELDPLEDGYVLTGTSANPEAKNDVALNIDQGSVLGIVNKRIMGTTAILQKAALNRDSAGTGKLYKYLDGAVFALYQEDTQGGRTKLGEFTTGNGYGFLTTSNFEDYRDEEKFTENGGLVAGDYILKEVRAPKGYQINATEYRFSVDSDTDGKVIVIDSRSPEEPITDYRLEDMIPKWPNSYPGTPVIDEPIPGQIRVKKTASDGTSPLEGAVFELYTDKACTTPAEYYDTFDHTNGQKSGGIVTNAEGEAVFYGLAWDTIYWVREIEAPAGYSVNNSVQPVKLTAGDYSNSLDLEDPPAGSTTGTKISAGVTETTVIDGDKVKVEAVVEFSDAKTEITIVKDDQNQQLTYEDGVELSIYSADQQKAEGSFEGEPVYSWKAGSRPATGNTSSGSSGSGATGQTGNDPADGGGEENPNARRISGVLTAGNTYVLVEKDNARFCHMDPVTFRLNSEGKIELSSGGNRAGNVSVNEDGDVLTLTNRRIFAEAAFVKTDAENNLKKLGTAKYGLYWAGGLLGGYNVQADTLLQVMVTDENGLLSTAGNITKDTIAESAKLNERQKTLLSQGLLPGHYYFLEMDAPFYYQKSDTKYAFTVDESSDGKVILLGESDGENSSFAKGYVTVKEGQSKEDLEEQIRKMADEKSLYVVDSRLPGCIELDKVRKDHITEHVGDAEYSIFTSRECAERDLATKEGSAFDTEKDFVSRALTDSDGVAEFVNLKWGKYYIKETKAAPGFQIDPYVYEVVVGENTYNSSVSLKGLSEQNGHVLSTWTGEDAIYTFITVQDYANTLTISKLGQVFENQAAGESGTKAQGGAVFRIRLLDQDFNPTVSTTQNLSTDRDSGKILWERQQVGLIQGYAYQLEEVEAPEGYMLISPIRFMIMDDYGTVQLLDQDNRPAREVPITDAEGEEREGASLVARVEQNVKSEGRRTTGSSDSSDENEDTQGGGTRLCDFTIVITNPQQDNRILLTKTDRCFGNPVRDAKYQLFESTDDLGDEIQAGTLSADDSRLNASVDGTGKEIILQTNAEGEAVFTHLTPGKYYYVIEKEAPAGYRLDGRIHAVGKFRTGVVNEISYHGETKELHVSDVSISTLKFRKVLQSNEDEEKPSYLPLQGVTFAFYTDENARVPYRISQMTGSEDGHQVTEVGDGGNHEAHGGVTADDDSLRHSEEDCAVPSDLTWTGGLTDNKIGAEARVVTGADGSVRITGLPHTVLYMKEVREDSGDNDRIRENRTVYEVDLRGREPVITTVQNEPSEEKTLRTVEEDQKTVTEIINRYNYGKISMLKLDREDYLGQSRTEDGEKKESKMTALAGAVYGLYRRTDTILSGSQTLQGVSSGQENGTGAVDGTPADDGNTGGSGGDDEAADDKGNTEVSGGDDLTENGIWVQVARAETNSYGRVTFDRLIPGYDYKIQEVDAPAGYRKSGSAFYFSTALQKEDAALKSSVVVIPDTGAPKDAGSKDSAQTDRTLATDEEGGLLREGDSYVWLEPQIMLSVSKVDEQGKYLAGAKFEIRDESGTVLAAWTSEKGEKILSGKETASMEVGKTYQLYEVEAPTGYEAAESVSFVAEDKRVGGQELYVQEVARVVNVASTPTPTPVPKTTGSAGETPMVTEPADATGKPDQAASEDGDEPLVPMTREEVERTVDIDKLPKIDYVPEGGYEIEISNNRYVVFNAKGEAIGLRSPVQTGDSSTVMRDLYILVAVGLILLALVIMRRGYKKH</sequence>
<evidence type="ECO:0000256" key="8">
    <source>
        <dbReference type="SAM" id="Phobius"/>
    </source>
</evidence>
<evidence type="ECO:0000256" key="5">
    <source>
        <dbReference type="ARBA" id="ARBA00022729"/>
    </source>
</evidence>
<feature type="region of interest" description="Disordered" evidence="7">
    <location>
        <begin position="69"/>
        <end position="171"/>
    </location>
</feature>
<evidence type="ECO:0000256" key="2">
    <source>
        <dbReference type="ARBA" id="ARBA00007257"/>
    </source>
</evidence>
<accession>I5AV68</accession>
<dbReference type="eggNOG" id="COG4932">
    <property type="taxonomic scope" value="Bacteria"/>
</dbReference>
<feature type="region of interest" description="Disordered" evidence="7">
    <location>
        <begin position="3216"/>
        <end position="3261"/>
    </location>
</feature>
<dbReference type="STRING" id="633697.EubceDRAFT1_1917"/>
<evidence type="ECO:0000313" key="12">
    <source>
        <dbReference type="Proteomes" id="UP000005753"/>
    </source>
</evidence>
<feature type="domain" description="SpaA-like prealbumin fold" evidence="9">
    <location>
        <begin position="3008"/>
        <end position="3069"/>
    </location>
</feature>
<reference evidence="11 12" key="2">
    <citation type="submission" date="2012-02" db="EMBL/GenBank/DDBJ databases">
        <title>Improved High-Quality Draft sequence of Eubacterium cellulosolvens 6.</title>
        <authorList>
            <consortium name="US DOE Joint Genome Institute"/>
            <person name="Lucas S."/>
            <person name="Han J."/>
            <person name="Lapidus A."/>
            <person name="Cheng J.-F."/>
            <person name="Goodwin L."/>
            <person name="Pitluck S."/>
            <person name="Peters L."/>
            <person name="Mikhailova N."/>
            <person name="Gu W."/>
            <person name="Detter J.C."/>
            <person name="Han C."/>
            <person name="Tapia R."/>
            <person name="Land M."/>
            <person name="Hauser L."/>
            <person name="Kyrpides N."/>
            <person name="Ivanova N."/>
            <person name="Pagani I."/>
            <person name="Johnson E."/>
            <person name="Mukhopadhyay B."/>
            <person name="Anderson I."/>
            <person name="Woyke T."/>
        </authorList>
    </citation>
    <scope>NUCLEOTIDE SEQUENCE [LARGE SCALE GENOMIC DNA]</scope>
    <source>
        <strain evidence="11 12">6</strain>
    </source>
</reference>
<dbReference type="Gene3D" id="2.60.40.740">
    <property type="match status" value="2"/>
</dbReference>
<dbReference type="Pfam" id="PF17961">
    <property type="entry name" value="Big_8"/>
    <property type="match status" value="1"/>
</dbReference>
<keyword evidence="8" id="KW-1133">Transmembrane helix</keyword>
<dbReference type="HOGENOM" id="CLU_224051_0_0_9"/>
<gene>
    <name evidence="11" type="ORF">EubceDRAFT1_1917</name>
</gene>
<proteinExistence type="inferred from homology"/>
<feature type="domain" description="SpaA-like prealbumin fold" evidence="9">
    <location>
        <begin position="3621"/>
        <end position="3743"/>
    </location>
</feature>
<keyword evidence="8" id="KW-0472">Membrane</keyword>
<organism evidence="11 12">
    <name type="scientific">Eubacterium cellulosolvens (strain ATCC 43171 / JCM 9499 / 6)</name>
    <name type="common">Cillobacterium cellulosolvens</name>
    <dbReference type="NCBI Taxonomy" id="633697"/>
    <lineage>
        <taxon>Bacteria</taxon>
        <taxon>Bacillati</taxon>
        <taxon>Bacillota</taxon>
        <taxon>Clostridia</taxon>
        <taxon>Eubacteriales</taxon>
        <taxon>Eubacteriaceae</taxon>
        <taxon>Eubacterium</taxon>
    </lineage>
</organism>
<feature type="domain" description="SpaA-like prealbumin fold" evidence="9">
    <location>
        <begin position="3805"/>
        <end position="3880"/>
    </location>
</feature>
<feature type="compositionally biased region" description="Basic and acidic residues" evidence="7">
    <location>
        <begin position="122"/>
        <end position="131"/>
    </location>
</feature>
<keyword evidence="4" id="KW-0964">Secreted</keyword>
<keyword evidence="5" id="KW-0732">Signal</keyword>
<reference evidence="11 12" key="1">
    <citation type="submission" date="2010-08" db="EMBL/GenBank/DDBJ databases">
        <authorList>
            <consortium name="US DOE Joint Genome Institute (JGI-PGF)"/>
            <person name="Lucas S."/>
            <person name="Copeland A."/>
            <person name="Lapidus A."/>
            <person name="Cheng J.-F."/>
            <person name="Bruce D."/>
            <person name="Goodwin L."/>
            <person name="Pitluck S."/>
            <person name="Land M.L."/>
            <person name="Hauser L."/>
            <person name="Chang Y.-J."/>
            <person name="Anderson I.J."/>
            <person name="Johnson E."/>
            <person name="Mulhopadhyay B."/>
            <person name="Kyrpides N."/>
            <person name="Woyke T.J."/>
        </authorList>
    </citation>
    <scope>NUCLEOTIDE SEQUENCE [LARGE SCALE GENOMIC DNA]</scope>
    <source>
        <strain evidence="11 12">6</strain>
    </source>
</reference>
<dbReference type="Gene3D" id="2.60.40.10">
    <property type="entry name" value="Immunoglobulins"/>
    <property type="match status" value="13"/>
</dbReference>
<feature type="compositionally biased region" description="Basic and acidic residues" evidence="7">
    <location>
        <begin position="157"/>
        <end position="170"/>
    </location>
</feature>
<evidence type="ECO:0000256" key="7">
    <source>
        <dbReference type="SAM" id="MobiDB-lite"/>
    </source>
</evidence>
<feature type="domain" description="SpaA-like prealbumin fold" evidence="9">
    <location>
        <begin position="2071"/>
        <end position="2171"/>
    </location>
</feature>
<dbReference type="InterPro" id="IPR041033">
    <property type="entry name" value="SpaA_PFL_dom_1"/>
</dbReference>
<keyword evidence="8" id="KW-0812">Transmembrane</keyword>
<dbReference type="Gene3D" id="2.60.40.1280">
    <property type="match status" value="1"/>
</dbReference>
<dbReference type="InterPro" id="IPR041171">
    <property type="entry name" value="SDR_Ig"/>
</dbReference>
<feature type="domain" description="SDR-like Ig" evidence="10">
    <location>
        <begin position="412"/>
        <end position="514"/>
    </location>
</feature>
<dbReference type="InterPro" id="IPR008966">
    <property type="entry name" value="Adhesion_dom_sf"/>
</dbReference>
<feature type="compositionally biased region" description="Basic and acidic residues" evidence="7">
    <location>
        <begin position="8"/>
        <end position="21"/>
    </location>
</feature>
<feature type="region of interest" description="Disordered" evidence="7">
    <location>
        <begin position="1"/>
        <end position="21"/>
    </location>
</feature>
<feature type="region of interest" description="Disordered" evidence="7">
    <location>
        <begin position="3902"/>
        <end position="3943"/>
    </location>
</feature>
<feature type="compositionally biased region" description="Polar residues" evidence="7">
    <location>
        <begin position="3642"/>
        <end position="3653"/>
    </location>
</feature>
<keyword evidence="6" id="KW-0572">Peptidoglycan-anchor</keyword>